<evidence type="ECO:0000256" key="5">
    <source>
        <dbReference type="ARBA" id="ARBA00022516"/>
    </source>
</evidence>
<comment type="domain">
    <text evidence="13">The last Arg residue of the ACP-binding site is essential for the weak association between ACP/AcpP and FabH.</text>
</comment>
<evidence type="ECO:0000256" key="9">
    <source>
        <dbReference type="ARBA" id="ARBA00023160"/>
    </source>
</evidence>
<proteinExistence type="inferred from homology"/>
<dbReference type="UniPathway" id="UPA00094"/>
<protein>
    <recommendedName>
        <fullName evidence="3 13">Beta-ketoacyl-[acyl-carrier-protein] synthase III</fullName>
        <shortName evidence="13">Beta-ketoacyl-ACP synthase III</shortName>
        <shortName evidence="13">KAS III</shortName>
        <ecNumber evidence="3 13">2.3.1.180</ecNumber>
    </recommendedName>
    <alternativeName>
        <fullName evidence="13">3-oxoacyl-[acyl-carrier-protein] synthase 3</fullName>
    </alternativeName>
    <alternativeName>
        <fullName evidence="13">3-oxoacyl-[acyl-carrier-protein] synthase III</fullName>
    </alternativeName>
</protein>
<dbReference type="GO" id="GO:0006633">
    <property type="term" value="P:fatty acid biosynthetic process"/>
    <property type="evidence" value="ECO:0007669"/>
    <property type="project" value="UniProtKB-UniRule"/>
</dbReference>
<evidence type="ECO:0000256" key="6">
    <source>
        <dbReference type="ARBA" id="ARBA00022679"/>
    </source>
</evidence>
<comment type="similarity">
    <text evidence="2 13">Belongs to the thiolase-like superfamily. FabH family.</text>
</comment>
<dbReference type="RefSeq" id="WP_160334324.1">
    <property type="nucleotide sequence ID" value="NZ_WSRP01000003.1"/>
</dbReference>
<feature type="domain" description="Beta-ketoacyl-[acyl-carrier-protein] synthase III N-terminal" evidence="15">
    <location>
        <begin position="115"/>
        <end position="192"/>
    </location>
</feature>
<dbReference type="SUPFAM" id="SSF53901">
    <property type="entry name" value="Thiolase-like"/>
    <property type="match status" value="1"/>
</dbReference>
<keyword evidence="5 13" id="KW-0444">Lipid biosynthesis</keyword>
<dbReference type="InterPro" id="IPR013751">
    <property type="entry name" value="ACP_syn_III_N"/>
</dbReference>
<evidence type="ECO:0000256" key="4">
    <source>
        <dbReference type="ARBA" id="ARBA00022490"/>
    </source>
</evidence>
<dbReference type="AlphaFoldDB" id="A0A6L6YGG0"/>
<dbReference type="NCBIfam" id="TIGR00747">
    <property type="entry name" value="fabH"/>
    <property type="match status" value="1"/>
</dbReference>
<keyword evidence="10 13" id="KW-0511">Multifunctional enzyme</keyword>
<accession>A0A6L6YGG0</accession>
<evidence type="ECO:0000256" key="13">
    <source>
        <dbReference type="HAMAP-Rule" id="MF_01815"/>
    </source>
</evidence>
<evidence type="ECO:0000256" key="1">
    <source>
        <dbReference type="ARBA" id="ARBA00005194"/>
    </source>
</evidence>
<dbReference type="Proteomes" id="UP000472580">
    <property type="component" value="Unassembled WGS sequence"/>
</dbReference>
<dbReference type="Pfam" id="PF08541">
    <property type="entry name" value="ACP_syn_III_C"/>
    <property type="match status" value="1"/>
</dbReference>
<feature type="active site" evidence="13">
    <location>
        <position position="285"/>
    </location>
</feature>
<dbReference type="GO" id="GO:0033818">
    <property type="term" value="F:beta-ketoacyl-acyl-carrier-protein synthase III activity"/>
    <property type="evidence" value="ECO:0007669"/>
    <property type="project" value="UniProtKB-UniRule"/>
</dbReference>
<feature type="active site" evidence="13">
    <location>
        <position position="121"/>
    </location>
</feature>
<dbReference type="EMBL" id="WSRP01000003">
    <property type="protein sequence ID" value="MVX55889.1"/>
    <property type="molecule type" value="Genomic_DNA"/>
</dbReference>
<evidence type="ECO:0000256" key="2">
    <source>
        <dbReference type="ARBA" id="ARBA00008642"/>
    </source>
</evidence>
<keyword evidence="17" id="KW-1185">Reference proteome</keyword>
<dbReference type="EC" id="2.3.1.180" evidence="3 13"/>
<keyword evidence="4 13" id="KW-0963">Cytoplasm</keyword>
<dbReference type="NCBIfam" id="NF006829">
    <property type="entry name" value="PRK09352.1"/>
    <property type="match status" value="1"/>
</dbReference>
<evidence type="ECO:0000313" key="17">
    <source>
        <dbReference type="Proteomes" id="UP000472580"/>
    </source>
</evidence>
<dbReference type="OrthoDB" id="9815506at2"/>
<comment type="function">
    <text evidence="13">Catalyzes the condensation reaction of fatty acid synthesis by the addition to an acyl acceptor of two carbons from malonyl-ACP. Catalyzes the first condensation reaction which initiates fatty acid synthesis and may therefore play a role in governing the total rate of fatty acid production. Possesses both acetoacetyl-ACP synthase and acetyl transacylase activities. Its substrate specificity determines the biosynthesis of branched-chain and/or straight-chain of fatty acids.</text>
</comment>
<comment type="subcellular location">
    <subcellularLocation>
        <location evidence="13">Cytoplasm</location>
    </subcellularLocation>
</comment>
<evidence type="ECO:0000256" key="3">
    <source>
        <dbReference type="ARBA" id="ARBA00012333"/>
    </source>
</evidence>
<comment type="catalytic activity">
    <reaction evidence="12">
        <text>malonyl-[ACP] + acetyl-CoA + H(+) = 3-oxobutanoyl-[ACP] + CO2 + CoA</text>
        <dbReference type="Rhea" id="RHEA:12080"/>
        <dbReference type="Rhea" id="RHEA-COMP:9623"/>
        <dbReference type="Rhea" id="RHEA-COMP:9625"/>
        <dbReference type="ChEBI" id="CHEBI:15378"/>
        <dbReference type="ChEBI" id="CHEBI:16526"/>
        <dbReference type="ChEBI" id="CHEBI:57287"/>
        <dbReference type="ChEBI" id="CHEBI:57288"/>
        <dbReference type="ChEBI" id="CHEBI:78449"/>
        <dbReference type="ChEBI" id="CHEBI:78450"/>
        <dbReference type="EC" id="2.3.1.180"/>
    </reaction>
    <physiologicalReaction direction="left-to-right" evidence="12">
        <dbReference type="Rhea" id="RHEA:12081"/>
    </physiologicalReaction>
</comment>
<evidence type="ECO:0000313" key="16">
    <source>
        <dbReference type="EMBL" id="MVX55889.1"/>
    </source>
</evidence>
<dbReference type="Gene3D" id="3.40.47.10">
    <property type="match status" value="1"/>
</dbReference>
<dbReference type="InterPro" id="IPR013747">
    <property type="entry name" value="ACP_syn_III_C"/>
</dbReference>
<dbReference type="GO" id="GO:0044550">
    <property type="term" value="P:secondary metabolite biosynthetic process"/>
    <property type="evidence" value="ECO:0007669"/>
    <property type="project" value="TreeGrafter"/>
</dbReference>
<gene>
    <name evidence="13 16" type="primary">fabH</name>
    <name evidence="16" type="ORF">E5987_01535</name>
</gene>
<organism evidence="16 17">
    <name type="scientific">Parasutterella muris</name>
    <dbReference type="NCBI Taxonomy" id="2565572"/>
    <lineage>
        <taxon>Bacteria</taxon>
        <taxon>Pseudomonadati</taxon>
        <taxon>Pseudomonadota</taxon>
        <taxon>Betaproteobacteria</taxon>
        <taxon>Burkholderiales</taxon>
        <taxon>Sutterellaceae</taxon>
        <taxon>Parasutterella</taxon>
    </lineage>
</organism>
<dbReference type="Pfam" id="PF08545">
    <property type="entry name" value="ACP_syn_III"/>
    <property type="match status" value="1"/>
</dbReference>
<comment type="caution">
    <text evidence="16">The sequence shown here is derived from an EMBL/GenBank/DDBJ whole genome shotgun (WGS) entry which is preliminary data.</text>
</comment>
<dbReference type="InterPro" id="IPR016039">
    <property type="entry name" value="Thiolase-like"/>
</dbReference>
<evidence type="ECO:0000256" key="12">
    <source>
        <dbReference type="ARBA" id="ARBA00051096"/>
    </source>
</evidence>
<dbReference type="PANTHER" id="PTHR34069:SF2">
    <property type="entry name" value="BETA-KETOACYL-[ACYL-CARRIER-PROTEIN] SYNTHASE III"/>
    <property type="match status" value="1"/>
</dbReference>
<evidence type="ECO:0000256" key="10">
    <source>
        <dbReference type="ARBA" id="ARBA00023268"/>
    </source>
</evidence>
<dbReference type="GO" id="GO:0004315">
    <property type="term" value="F:3-oxoacyl-[acyl-carrier-protein] synthase activity"/>
    <property type="evidence" value="ECO:0007669"/>
    <property type="project" value="InterPro"/>
</dbReference>
<reference evidence="16 17" key="1">
    <citation type="submission" date="2019-12" db="EMBL/GenBank/DDBJ databases">
        <title>Microbes associate with the intestines of laboratory mice.</title>
        <authorList>
            <person name="Navarre W."/>
            <person name="Wong E."/>
        </authorList>
    </citation>
    <scope>NUCLEOTIDE SEQUENCE [LARGE SCALE GENOMIC DNA]</scope>
    <source>
        <strain evidence="16 17">NM82_D38</strain>
    </source>
</reference>
<evidence type="ECO:0000256" key="7">
    <source>
        <dbReference type="ARBA" id="ARBA00022832"/>
    </source>
</evidence>
<keyword evidence="11 13" id="KW-0012">Acyltransferase</keyword>
<evidence type="ECO:0000256" key="8">
    <source>
        <dbReference type="ARBA" id="ARBA00023098"/>
    </source>
</evidence>
<dbReference type="PANTHER" id="PTHR34069">
    <property type="entry name" value="3-OXOACYL-[ACYL-CARRIER-PROTEIN] SYNTHASE 3"/>
    <property type="match status" value="1"/>
</dbReference>
<evidence type="ECO:0000259" key="14">
    <source>
        <dbReference type="Pfam" id="PF08541"/>
    </source>
</evidence>
<dbReference type="GO" id="GO:0005737">
    <property type="term" value="C:cytoplasm"/>
    <property type="evidence" value="ECO:0007669"/>
    <property type="project" value="UniProtKB-SubCell"/>
</dbReference>
<comment type="subunit">
    <text evidence="13">Homodimer.</text>
</comment>
<comment type="pathway">
    <text evidence="1 13">Lipid metabolism; fatty acid biosynthesis.</text>
</comment>
<keyword evidence="8 13" id="KW-0443">Lipid metabolism</keyword>
<dbReference type="CDD" id="cd00830">
    <property type="entry name" value="KAS_III"/>
    <property type="match status" value="1"/>
</dbReference>
<name>A0A6L6YGG0_9BURK</name>
<feature type="domain" description="Beta-ketoacyl-[acyl-carrier-protein] synthase III C-terminal" evidence="14">
    <location>
        <begin position="239"/>
        <end position="327"/>
    </location>
</feature>
<dbReference type="InterPro" id="IPR004655">
    <property type="entry name" value="FabH"/>
</dbReference>
<keyword evidence="7 13" id="KW-0276">Fatty acid metabolism</keyword>
<feature type="active site" evidence="13">
    <location>
        <position position="255"/>
    </location>
</feature>
<evidence type="ECO:0000259" key="15">
    <source>
        <dbReference type="Pfam" id="PF08545"/>
    </source>
</evidence>
<evidence type="ECO:0000256" key="11">
    <source>
        <dbReference type="ARBA" id="ARBA00023315"/>
    </source>
</evidence>
<feature type="region of interest" description="ACP-binding" evidence="13">
    <location>
        <begin position="256"/>
        <end position="260"/>
    </location>
</feature>
<keyword evidence="9 13" id="KW-0275">Fatty acid biosynthesis</keyword>
<dbReference type="FunFam" id="3.40.47.10:FF:000004">
    <property type="entry name" value="3-oxoacyl-[acyl-carrier-protein] synthase 3"/>
    <property type="match status" value="1"/>
</dbReference>
<dbReference type="HAMAP" id="MF_01815">
    <property type="entry name" value="FabH"/>
    <property type="match status" value="1"/>
</dbReference>
<keyword evidence="6 13" id="KW-0808">Transferase</keyword>
<sequence>MCEKIYSRIASTGSFLPEKIVSNDELAAKLAERGVETSDEWIRTRTGIEQRYFAEGAGSTTAMAFEAAKRALENGGFTPDEIDLIIVATTTPDSVFPSTACQVQALLQASSAGAFDIQAVCSGFVYALSIADSMIRAGSAERVLVIGSESLSRVLDWDDRTTCVLFGDGAGAAVLEKSSEPGILATELKADGTRGVHVLAADSHIDNGKIVGDPYIRMEGRLVFKAAVEKMTESALNVLAAANLAPGDVDVYIPHQANLRIMNMVRGKLNIPESNLVVSVTKHGNTSAASVPLALDKARQSGQLKRGDIVLLQGVGGGFTWASALLKF</sequence>